<comment type="caution">
    <text evidence="1">The sequence shown here is derived from an EMBL/GenBank/DDBJ whole genome shotgun (WGS) entry which is preliminary data.</text>
</comment>
<protein>
    <submittedName>
        <fullName evidence="1">Uncharacterized protein</fullName>
    </submittedName>
</protein>
<name>A0A426YDD2_ENSVE</name>
<sequence>MTRGAGRISSAATAASAATTAPKITHCNPISLSLFADDIILGSCDKLSKCLPTETAECDLVLIISSDMTNADLTAKSSHPSDSWPANVADPTQVTSRIYRGRQCSYSRPDTGKVDIPHLQTHVSLQGQQAWREGTTVW</sequence>
<proteinExistence type="predicted"/>
<evidence type="ECO:0000313" key="1">
    <source>
        <dbReference type="EMBL" id="RRT49751.1"/>
    </source>
</evidence>
<dbReference type="EMBL" id="AMZH03013138">
    <property type="protein sequence ID" value="RRT49751.1"/>
    <property type="molecule type" value="Genomic_DNA"/>
</dbReference>
<reference evidence="1 2" key="1">
    <citation type="journal article" date="2014" name="Agronomy (Basel)">
        <title>A Draft Genome Sequence for Ensete ventricosum, the Drought-Tolerant Tree Against Hunger.</title>
        <authorList>
            <person name="Harrison J."/>
            <person name="Moore K.A."/>
            <person name="Paszkiewicz K."/>
            <person name="Jones T."/>
            <person name="Grant M."/>
            <person name="Ambacheew D."/>
            <person name="Muzemil S."/>
            <person name="Studholme D.J."/>
        </authorList>
    </citation>
    <scope>NUCLEOTIDE SEQUENCE [LARGE SCALE GENOMIC DNA]</scope>
</reference>
<dbReference type="AlphaFoldDB" id="A0A426YDD2"/>
<evidence type="ECO:0000313" key="2">
    <source>
        <dbReference type="Proteomes" id="UP000287651"/>
    </source>
</evidence>
<gene>
    <name evidence="1" type="ORF">B296_00043840</name>
</gene>
<dbReference type="Proteomes" id="UP000287651">
    <property type="component" value="Unassembled WGS sequence"/>
</dbReference>
<accession>A0A426YDD2</accession>
<organism evidence="1 2">
    <name type="scientific">Ensete ventricosum</name>
    <name type="common">Abyssinian banana</name>
    <name type="synonym">Musa ensete</name>
    <dbReference type="NCBI Taxonomy" id="4639"/>
    <lineage>
        <taxon>Eukaryota</taxon>
        <taxon>Viridiplantae</taxon>
        <taxon>Streptophyta</taxon>
        <taxon>Embryophyta</taxon>
        <taxon>Tracheophyta</taxon>
        <taxon>Spermatophyta</taxon>
        <taxon>Magnoliopsida</taxon>
        <taxon>Liliopsida</taxon>
        <taxon>Zingiberales</taxon>
        <taxon>Musaceae</taxon>
        <taxon>Ensete</taxon>
    </lineage>
</organism>